<name>A0ACD1GW88_9EURO</name>
<gene>
    <name evidence="1" type="ORF">BO66DRAFT_423440</name>
</gene>
<organism evidence="1 2">
    <name type="scientific">Aspergillus aculeatinus CBS 121060</name>
    <dbReference type="NCBI Taxonomy" id="1448322"/>
    <lineage>
        <taxon>Eukaryota</taxon>
        <taxon>Fungi</taxon>
        <taxon>Dikarya</taxon>
        <taxon>Ascomycota</taxon>
        <taxon>Pezizomycotina</taxon>
        <taxon>Eurotiomycetes</taxon>
        <taxon>Eurotiomycetidae</taxon>
        <taxon>Eurotiales</taxon>
        <taxon>Aspergillaceae</taxon>
        <taxon>Aspergillus</taxon>
        <taxon>Aspergillus subgen. Circumdati</taxon>
    </lineage>
</organism>
<keyword evidence="2" id="KW-1185">Reference proteome</keyword>
<reference evidence="1" key="1">
    <citation type="submission" date="2018-02" db="EMBL/GenBank/DDBJ databases">
        <title>The genomes of Aspergillus section Nigri reveals drivers in fungal speciation.</title>
        <authorList>
            <consortium name="DOE Joint Genome Institute"/>
            <person name="Vesth T.C."/>
            <person name="Nybo J."/>
            <person name="Theobald S."/>
            <person name="Brandl J."/>
            <person name="Frisvad J.C."/>
            <person name="Nielsen K.F."/>
            <person name="Lyhne E.K."/>
            <person name="Kogle M.E."/>
            <person name="Kuo A."/>
            <person name="Riley R."/>
            <person name="Clum A."/>
            <person name="Nolan M."/>
            <person name="Lipzen A."/>
            <person name="Salamov A."/>
            <person name="Henrissat B."/>
            <person name="Wiebenga A."/>
            <person name="De vries R.P."/>
            <person name="Grigoriev I.V."/>
            <person name="Mortensen U.H."/>
            <person name="Andersen M.R."/>
            <person name="Baker S.E."/>
        </authorList>
    </citation>
    <scope>NUCLEOTIDE SEQUENCE</scope>
    <source>
        <strain evidence="1">CBS 121060</strain>
    </source>
</reference>
<evidence type="ECO:0000313" key="2">
    <source>
        <dbReference type="Proteomes" id="UP000249661"/>
    </source>
</evidence>
<evidence type="ECO:0000313" key="1">
    <source>
        <dbReference type="EMBL" id="RAH65530.1"/>
    </source>
</evidence>
<dbReference type="Proteomes" id="UP000249661">
    <property type="component" value="Unassembled WGS sequence"/>
</dbReference>
<proteinExistence type="predicted"/>
<protein>
    <submittedName>
        <fullName evidence="1">Glycoside hydrolase</fullName>
    </submittedName>
</protein>
<keyword evidence="1" id="KW-0378">Hydrolase</keyword>
<sequence>MRFAPLAATVASLGVASAAAIKPKDTALRARDTCSDVEFTGEVLHLSLNIIEYPVVVDVQLEEDAIITVDNTILIEATNAPTHLHTTVMATSTSTVTKTISTATITAAAGEATAGSGSGSSSSGSSNSGSSGSGSSNSGSSGSSGSSSSGSSGTTTIRGVSTTATRTYTTTLASITATQAAGEFTDWRKFKANGVNLGGWLEQEQVFDQVWWDSYAPNATDEWTFCKTLGSQCGPVLEERYATYITTDDIDRVAAVGVNTLRIPTTYAAWVQVPGSQLYHGNQQTYLRHIATYAIEKYHMRVIIGLHSLPGGVNSLDIGEAAGHDGWFFNTTNLQYSYSAVSAVVDFIASTGTNAWAFTLAPLNEASDNPAGFASPETLTDAGTAWIVQYTKGVLERIAASAVPAVPVMLQDCFLGEEHWSGHFDAAANLVFDTHVYYFAASGVYSQWAQGAICGQASVLGGDGKFPVFVGEWALQTLYSNTYANRRTLFETQRYAWSYYVQGGSFWNIKHKSTAKVDGQGTQQDYWSYELLLDEGLTLFEVPFLETLDVWVRGRGAMEDGLSDVS</sequence>
<dbReference type="EMBL" id="KZ824994">
    <property type="protein sequence ID" value="RAH65530.1"/>
    <property type="molecule type" value="Genomic_DNA"/>
</dbReference>
<accession>A0ACD1GW88</accession>